<protein>
    <submittedName>
        <fullName evidence="1">Uncharacterized protein</fullName>
    </submittedName>
</protein>
<gene>
    <name evidence="1" type="ORF">Harvfovirus3_24</name>
</gene>
<evidence type="ECO:0000313" key="1">
    <source>
        <dbReference type="EMBL" id="AYV80579.1"/>
    </source>
</evidence>
<accession>A0A3G5A513</accession>
<reference evidence="1" key="1">
    <citation type="submission" date="2018-10" db="EMBL/GenBank/DDBJ databases">
        <title>Hidden diversity of soil giant viruses.</title>
        <authorList>
            <person name="Schulz F."/>
            <person name="Alteio L."/>
            <person name="Goudeau D."/>
            <person name="Ryan E.M."/>
            <person name="Malmstrom R.R."/>
            <person name="Blanchard J."/>
            <person name="Woyke T."/>
        </authorList>
    </citation>
    <scope>NUCLEOTIDE SEQUENCE</scope>
    <source>
        <strain evidence="1">HAV1</strain>
    </source>
</reference>
<dbReference type="EMBL" id="MK072245">
    <property type="protein sequence ID" value="AYV80579.1"/>
    <property type="molecule type" value="Genomic_DNA"/>
</dbReference>
<name>A0A3G5A513_9VIRU</name>
<organism evidence="1">
    <name type="scientific">Harvfovirus sp</name>
    <dbReference type="NCBI Taxonomy" id="2487768"/>
    <lineage>
        <taxon>Viruses</taxon>
        <taxon>Varidnaviria</taxon>
        <taxon>Bamfordvirae</taxon>
        <taxon>Nucleocytoviricota</taxon>
        <taxon>Megaviricetes</taxon>
        <taxon>Imitervirales</taxon>
        <taxon>Mimiviridae</taxon>
        <taxon>Klosneuvirinae</taxon>
    </lineage>
</organism>
<sequence length="311" mass="36919">MTKINYFRNLFLRLKIPEYKKLVDQLVLGDYDFYNGYARRFSKLNDSPTNQIGRGSLREFFYNYGDYTFRISEDTTDKERVSYAVYDEKMTQSLCLLIFVDTDERTAYIETLSNFPNCTIQGMPKTRRGSLILGLTLDFIKKVLKNEYNLKYLWLKDNSFFYCKGADGNIDLDSLYMFTHGQTWYGKYGFMPFSIKEGTLHFHSLIDYSLNQKLVNTIPLKCTNIEKYLAKLLSKPSYEQFISKLELKKLCKEYNEKPIIEFFDTFMKKYDENCVLFHSIYKKVMTDIGMVDLHGKPYYLPLDKESRYVNF</sequence>
<proteinExistence type="predicted"/>